<dbReference type="RefSeq" id="WP_055228888.1">
    <property type="nucleotide sequence ID" value="NZ_RCXT01000005.1"/>
</dbReference>
<proteinExistence type="predicted"/>
<dbReference type="Proteomes" id="UP000422221">
    <property type="component" value="Unassembled WGS sequence"/>
</dbReference>
<evidence type="ECO:0000313" key="2">
    <source>
        <dbReference type="Proteomes" id="UP000422221"/>
    </source>
</evidence>
<evidence type="ECO:0000313" key="1">
    <source>
        <dbReference type="EMBL" id="KAA3761382.1"/>
    </source>
</evidence>
<accession>A0A7J4XFQ5</accession>
<name>A0A7J4XFQ5_9BACE</name>
<dbReference type="AlphaFoldDB" id="A0A7J4XFQ5"/>
<comment type="caution">
    <text evidence="1">The sequence shown here is derived from an EMBL/GenBank/DDBJ whole genome shotgun (WGS) entry which is preliminary data.</text>
</comment>
<dbReference type="EMBL" id="VWMK01000017">
    <property type="protein sequence ID" value="KAA3761382.1"/>
    <property type="molecule type" value="Genomic_DNA"/>
</dbReference>
<protein>
    <submittedName>
        <fullName evidence="1">Uncharacterized protein</fullName>
    </submittedName>
</protein>
<gene>
    <name evidence="1" type="ORF">F3F73_15875</name>
</gene>
<reference evidence="1 2" key="1">
    <citation type="journal article" date="2019" name="Nat. Med.">
        <title>A library of human gut bacterial isolates paired with longitudinal multiomics data enables mechanistic microbiome research.</title>
        <authorList>
            <person name="Poyet M."/>
            <person name="Groussin M."/>
            <person name="Gibbons S.M."/>
            <person name="Avila-Pacheco J."/>
            <person name="Jiang X."/>
            <person name="Kearney S.M."/>
            <person name="Perrotta A.R."/>
            <person name="Berdy B."/>
            <person name="Zhao S."/>
            <person name="Lieberman T.D."/>
            <person name="Swanson P.K."/>
            <person name="Smith M."/>
            <person name="Roesemann S."/>
            <person name="Alexander J.E."/>
            <person name="Rich S.A."/>
            <person name="Livny J."/>
            <person name="Vlamakis H."/>
            <person name="Clish C."/>
            <person name="Bullock K."/>
            <person name="Deik A."/>
            <person name="Scott J."/>
            <person name="Pierce K.A."/>
            <person name="Xavier R.J."/>
            <person name="Alm E.J."/>
        </authorList>
    </citation>
    <scope>NUCLEOTIDE SEQUENCE [LARGE SCALE GENOMIC DNA]</scope>
    <source>
        <strain evidence="1 2">BIOML-A10</strain>
    </source>
</reference>
<organism evidence="1 2">
    <name type="scientific">Bacteroides salyersiae</name>
    <dbReference type="NCBI Taxonomy" id="291644"/>
    <lineage>
        <taxon>Bacteria</taxon>
        <taxon>Pseudomonadati</taxon>
        <taxon>Bacteroidota</taxon>
        <taxon>Bacteroidia</taxon>
        <taxon>Bacteroidales</taxon>
        <taxon>Bacteroidaceae</taxon>
        <taxon>Bacteroides</taxon>
    </lineage>
</organism>
<sequence length="118" mass="13574">MSTQNLYSDSLREMLEQREKISLEEMKSFLSKLKCPNDKIDPIINGIIVDLIMGKLLPSGSPFNLLLQQIKEVVTNITREHLNDILEYMASKGWVRINKESDKIFKIKAPLPNCEINI</sequence>